<protein>
    <submittedName>
        <fullName evidence="2">Uncharacterized protein</fullName>
    </submittedName>
</protein>
<evidence type="ECO:0000313" key="3">
    <source>
        <dbReference type="Proteomes" id="UP001331515"/>
    </source>
</evidence>
<proteinExistence type="predicted"/>
<feature type="compositionally biased region" description="Low complexity" evidence="1">
    <location>
        <begin position="1"/>
        <end position="16"/>
    </location>
</feature>
<dbReference type="AlphaFoldDB" id="A0AAN8E0S5"/>
<reference evidence="2 3" key="1">
    <citation type="journal article" date="2023" name="Mol. Biol. Evol.">
        <title>Genomics of Secondarily Temperate Adaptation in the Only Non-Antarctic Icefish.</title>
        <authorList>
            <person name="Rivera-Colon A.G."/>
            <person name="Rayamajhi N."/>
            <person name="Minhas B.F."/>
            <person name="Madrigal G."/>
            <person name="Bilyk K.T."/>
            <person name="Yoon V."/>
            <person name="Hune M."/>
            <person name="Gregory S."/>
            <person name="Cheng C.H.C."/>
            <person name="Catchen J.M."/>
        </authorList>
    </citation>
    <scope>NUCLEOTIDE SEQUENCE [LARGE SCALE GENOMIC DNA]</scope>
    <source>
        <tissue evidence="2">White muscle</tissue>
    </source>
</reference>
<evidence type="ECO:0000256" key="1">
    <source>
        <dbReference type="SAM" id="MobiDB-lite"/>
    </source>
</evidence>
<comment type="caution">
    <text evidence="2">The sequence shown here is derived from an EMBL/GenBank/DDBJ whole genome shotgun (WGS) entry which is preliminary data.</text>
</comment>
<gene>
    <name evidence="2" type="ORF">CgunFtcFv8_004620</name>
</gene>
<accession>A0AAN8E0S5</accession>
<dbReference type="Proteomes" id="UP001331515">
    <property type="component" value="Unassembled WGS sequence"/>
</dbReference>
<organism evidence="2 3">
    <name type="scientific">Champsocephalus gunnari</name>
    <name type="common">Mackerel icefish</name>
    <dbReference type="NCBI Taxonomy" id="52237"/>
    <lineage>
        <taxon>Eukaryota</taxon>
        <taxon>Metazoa</taxon>
        <taxon>Chordata</taxon>
        <taxon>Craniata</taxon>
        <taxon>Vertebrata</taxon>
        <taxon>Euteleostomi</taxon>
        <taxon>Actinopterygii</taxon>
        <taxon>Neopterygii</taxon>
        <taxon>Teleostei</taxon>
        <taxon>Neoteleostei</taxon>
        <taxon>Acanthomorphata</taxon>
        <taxon>Eupercaria</taxon>
        <taxon>Perciformes</taxon>
        <taxon>Notothenioidei</taxon>
        <taxon>Channichthyidae</taxon>
        <taxon>Champsocephalus</taxon>
    </lineage>
</organism>
<name>A0AAN8E0S5_CHAGU</name>
<feature type="region of interest" description="Disordered" evidence="1">
    <location>
        <begin position="1"/>
        <end position="54"/>
    </location>
</feature>
<dbReference type="EMBL" id="JAURVH010001515">
    <property type="protein sequence ID" value="KAK5932951.1"/>
    <property type="molecule type" value="Genomic_DNA"/>
</dbReference>
<keyword evidence="3" id="KW-1185">Reference proteome</keyword>
<sequence>MASAGRALADLLRDAANQLENSPRTANAPVSSPPPPHPLHNGTPRHPVDECSLSPQPLRQRKTRCCFGETRLTFKGSHTDSNEFLEFLMDAYPKLRNGGGFELLKISGTTRSRHLIVISCPNEGYYVRYLKDPQTQIGHSTVFIRPMQRTLNLDPACRSEGDNVFIGPNHKCVICGEEFPFSRIKDHSNNCMGYYSLQN</sequence>
<evidence type="ECO:0000313" key="2">
    <source>
        <dbReference type="EMBL" id="KAK5932951.1"/>
    </source>
</evidence>